<proteinExistence type="predicted"/>
<keyword evidence="2" id="KW-1185">Reference proteome</keyword>
<comment type="caution">
    <text evidence="1">The sequence shown here is derived from an EMBL/GenBank/DDBJ whole genome shotgun (WGS) entry which is preliminary data.</text>
</comment>
<reference evidence="1 2" key="1">
    <citation type="submission" date="2019-03" db="EMBL/GenBank/DDBJ databases">
        <title>Genomic Encyclopedia of Type Strains, Phase IV (KMG-IV): sequencing the most valuable type-strain genomes for metagenomic binning, comparative biology and taxonomic classification.</title>
        <authorList>
            <person name="Goeker M."/>
        </authorList>
    </citation>
    <scope>NUCLEOTIDE SEQUENCE [LARGE SCALE GENOMIC DNA]</scope>
    <source>
        <strain evidence="1 2">DSM 23802</strain>
    </source>
</reference>
<evidence type="ECO:0000313" key="1">
    <source>
        <dbReference type="EMBL" id="TCS79206.1"/>
    </source>
</evidence>
<dbReference type="RefSeq" id="WP_132770245.1">
    <property type="nucleotide sequence ID" value="NZ_SMAB01000022.1"/>
</dbReference>
<sequence>MEIGSLVQKFFRTDEIQNVKSLHLRTGQIVQGKILKLMNEQFVMISINGMKVIAKSEIPLREGQKSFFLVISEENGLPKLKLLNTYETNNHSLPITDLLKTLQLKDNVQNRNLLATLIEKRIPLSKDNVLTIEQYLLQTKSDITTVLHGVEILNDLNLPITFANIRATEEFFHGEDLLSKFTLLSQQLNEEIVLREQSNDNSEEVKLLKQVEKEIRDLLTSLFISKDNIEGKELQSSIKKYLRYLRPEANMETSFKQKLELLLGIREKLPDRIIATLETIVYSLHGQQLMIEQDSNLFTQTILQFPHFIPFSEQPVYVQIHSKKKGNRSIDLEDVRLVFLFQFPNLGDLIVQLDLFQKQMIVRLYNDHPSISEIVKTIAGKFEEFMKNQGYQISGIQVRTIKELKGRQQFPSSTTPYQGVDIRI</sequence>
<organism evidence="1 2">
    <name type="scientific">Tepidibacillus fermentans</name>
    <dbReference type="NCBI Taxonomy" id="1281767"/>
    <lineage>
        <taxon>Bacteria</taxon>
        <taxon>Bacillati</taxon>
        <taxon>Bacillota</taxon>
        <taxon>Bacilli</taxon>
        <taxon>Bacillales</taxon>
        <taxon>Bacillaceae</taxon>
        <taxon>Tepidibacillus</taxon>
    </lineage>
</organism>
<name>A0A4R3K881_9BACI</name>
<evidence type="ECO:0000313" key="2">
    <source>
        <dbReference type="Proteomes" id="UP000295788"/>
    </source>
</evidence>
<dbReference type="Proteomes" id="UP000295788">
    <property type="component" value="Unassembled WGS sequence"/>
</dbReference>
<dbReference type="EMBL" id="SMAB01000022">
    <property type="protein sequence ID" value="TCS79206.1"/>
    <property type="molecule type" value="Genomic_DNA"/>
</dbReference>
<dbReference type="OrthoDB" id="2351076at2"/>
<evidence type="ECO:0008006" key="3">
    <source>
        <dbReference type="Google" id="ProtNLM"/>
    </source>
</evidence>
<protein>
    <recommendedName>
        <fullName evidence="3">Flagellar hook-length control protein FliK</fullName>
    </recommendedName>
</protein>
<dbReference type="AlphaFoldDB" id="A0A4R3K881"/>
<gene>
    <name evidence="1" type="ORF">EDD72_12215</name>
</gene>
<accession>A0A4R3K881</accession>